<dbReference type="Proteomes" id="UP001634393">
    <property type="component" value="Unassembled WGS sequence"/>
</dbReference>
<protein>
    <recommendedName>
        <fullName evidence="2">Pectinesterase inhibitor domain-containing protein</fullName>
    </recommendedName>
</protein>
<dbReference type="PANTHER" id="PTHR31080:SF15">
    <property type="entry name" value="INVERTASE"/>
    <property type="match status" value="1"/>
</dbReference>
<dbReference type="SMART" id="SM00856">
    <property type="entry name" value="PMEI"/>
    <property type="match status" value="1"/>
</dbReference>
<keyword evidence="4" id="KW-1185">Reference proteome</keyword>
<sequence>MFISLVNSTSIYSTSLKTYTNFIKKSCYTTTYPSLCVKTLTPYASVVKTNSLKLCNTALNVAIQTTNNCSATVSKLTSQKGITRPEAHVIKDCIGELKDAVYELKQTVNAMKHLGDGDREFQWANAKTYASAAITDADTCIDGFTERKVSLVVRNKIKSCISGVEKHISNSLSLINHLY</sequence>
<dbReference type="NCBIfam" id="TIGR01614">
    <property type="entry name" value="PME_inhib"/>
    <property type="match status" value="1"/>
</dbReference>
<feature type="domain" description="Pectinesterase inhibitor" evidence="2">
    <location>
        <begin position="18"/>
        <end position="174"/>
    </location>
</feature>
<dbReference type="EMBL" id="JBJXBP010000004">
    <property type="protein sequence ID" value="KAL3834601.1"/>
    <property type="molecule type" value="Genomic_DNA"/>
</dbReference>
<evidence type="ECO:0000256" key="1">
    <source>
        <dbReference type="ARBA" id="ARBA00022729"/>
    </source>
</evidence>
<reference evidence="3 4" key="1">
    <citation type="submission" date="2024-12" db="EMBL/GenBank/DDBJ databases">
        <title>The unique morphological basis and parallel evolutionary history of personate flowers in Penstemon.</title>
        <authorList>
            <person name="Depatie T.H."/>
            <person name="Wessinger C.A."/>
        </authorList>
    </citation>
    <scope>NUCLEOTIDE SEQUENCE [LARGE SCALE GENOMIC DNA]</scope>
    <source>
        <strain evidence="3">WTNN_2</strain>
        <tissue evidence="3">Leaf</tissue>
    </source>
</reference>
<organism evidence="3 4">
    <name type="scientific">Penstemon smallii</name>
    <dbReference type="NCBI Taxonomy" id="265156"/>
    <lineage>
        <taxon>Eukaryota</taxon>
        <taxon>Viridiplantae</taxon>
        <taxon>Streptophyta</taxon>
        <taxon>Embryophyta</taxon>
        <taxon>Tracheophyta</taxon>
        <taxon>Spermatophyta</taxon>
        <taxon>Magnoliopsida</taxon>
        <taxon>eudicotyledons</taxon>
        <taxon>Gunneridae</taxon>
        <taxon>Pentapetalae</taxon>
        <taxon>asterids</taxon>
        <taxon>lamiids</taxon>
        <taxon>Lamiales</taxon>
        <taxon>Plantaginaceae</taxon>
        <taxon>Cheloneae</taxon>
        <taxon>Penstemon</taxon>
    </lineage>
</organism>
<evidence type="ECO:0000313" key="3">
    <source>
        <dbReference type="EMBL" id="KAL3834601.1"/>
    </source>
</evidence>
<dbReference type="SUPFAM" id="SSF101148">
    <property type="entry name" value="Plant invertase/pectin methylesterase inhibitor"/>
    <property type="match status" value="1"/>
</dbReference>
<dbReference type="InterPro" id="IPR035513">
    <property type="entry name" value="Invertase/methylesterase_inhib"/>
</dbReference>
<evidence type="ECO:0000259" key="2">
    <source>
        <dbReference type="SMART" id="SM00856"/>
    </source>
</evidence>
<dbReference type="InterPro" id="IPR006501">
    <property type="entry name" value="Pectinesterase_inhib_dom"/>
</dbReference>
<name>A0ABD3TDB0_9LAMI</name>
<gene>
    <name evidence="3" type="ORF">ACJIZ3_009337</name>
</gene>
<dbReference type="AlphaFoldDB" id="A0ABD3TDB0"/>
<keyword evidence="1" id="KW-0732">Signal</keyword>
<dbReference type="CDD" id="cd15798">
    <property type="entry name" value="PMEI-like_3"/>
    <property type="match status" value="1"/>
</dbReference>
<dbReference type="Pfam" id="PF04043">
    <property type="entry name" value="PMEI"/>
    <property type="match status" value="1"/>
</dbReference>
<dbReference type="InterPro" id="IPR051955">
    <property type="entry name" value="PME_Inhibitor"/>
</dbReference>
<comment type="caution">
    <text evidence="3">The sequence shown here is derived from an EMBL/GenBank/DDBJ whole genome shotgun (WGS) entry which is preliminary data.</text>
</comment>
<proteinExistence type="predicted"/>
<dbReference type="Gene3D" id="1.20.140.40">
    <property type="entry name" value="Invertase/pectin methylesterase inhibitor family protein"/>
    <property type="match status" value="1"/>
</dbReference>
<dbReference type="PANTHER" id="PTHR31080">
    <property type="entry name" value="PECTINESTERASE INHIBITOR-LIKE"/>
    <property type="match status" value="1"/>
</dbReference>
<evidence type="ECO:0000313" key="4">
    <source>
        <dbReference type="Proteomes" id="UP001634393"/>
    </source>
</evidence>
<accession>A0ABD3TDB0</accession>